<organism evidence="2 3">
    <name type="scientific">Serratia nematodiphila</name>
    <dbReference type="NCBI Taxonomy" id="458197"/>
    <lineage>
        <taxon>Bacteria</taxon>
        <taxon>Pseudomonadati</taxon>
        <taxon>Pseudomonadota</taxon>
        <taxon>Gammaproteobacteria</taxon>
        <taxon>Enterobacterales</taxon>
        <taxon>Yersiniaceae</taxon>
        <taxon>Serratia</taxon>
    </lineage>
</organism>
<reference evidence="2 3" key="1">
    <citation type="submission" date="2016-10" db="EMBL/GenBank/DDBJ databases">
        <authorList>
            <person name="Varghese N."/>
            <person name="Submissions S."/>
        </authorList>
    </citation>
    <scope>NUCLEOTIDE SEQUENCE [LARGE SCALE GENOMIC DNA]</scope>
    <source>
        <strain evidence="2 3">CGMCC 1.6853</strain>
    </source>
</reference>
<evidence type="ECO:0000259" key="1">
    <source>
        <dbReference type="Pfam" id="PF04606"/>
    </source>
</evidence>
<dbReference type="Pfam" id="PF04606">
    <property type="entry name" value="Ogr_Delta"/>
    <property type="match status" value="1"/>
</dbReference>
<dbReference type="RefSeq" id="WP_071824297.1">
    <property type="nucleotide sequence ID" value="NZ_CBCSIN010000004.1"/>
</dbReference>
<dbReference type="EMBL" id="FMUT01000006">
    <property type="protein sequence ID" value="SCY77263.1"/>
    <property type="molecule type" value="Genomic_DNA"/>
</dbReference>
<protein>
    <submittedName>
        <fullName evidence="2">Ogr/Delta-like zinc finger</fullName>
    </submittedName>
</protein>
<comment type="caution">
    <text evidence="2">The sequence shown here is derived from an EMBL/GenBank/DDBJ whole genome shotgun (WGS) entry which is preliminary data.</text>
</comment>
<sequence>MFHCPLCRTAAHARTSRYLSQQTKERYHQCQNINCGHTFKTMETYQCAIMTPGRVDAVPPHPVGASVAGQQQVMWM</sequence>
<keyword evidence="3" id="KW-1185">Reference proteome</keyword>
<dbReference type="Proteomes" id="UP000183031">
    <property type="component" value="Unassembled WGS sequence"/>
</dbReference>
<accession>A0A1G5IML8</accession>
<dbReference type="InterPro" id="IPR007684">
    <property type="entry name" value="Znf_Ogr/Delta"/>
</dbReference>
<feature type="domain" description="Zinc finger Ogr/Delta-type" evidence="1">
    <location>
        <begin position="3"/>
        <end position="46"/>
    </location>
</feature>
<dbReference type="NCBIfam" id="NF007241">
    <property type="entry name" value="PRK09678.1"/>
    <property type="match status" value="1"/>
</dbReference>
<evidence type="ECO:0000313" key="2">
    <source>
        <dbReference type="EMBL" id="SCY77263.1"/>
    </source>
</evidence>
<evidence type="ECO:0000313" key="3">
    <source>
        <dbReference type="Proteomes" id="UP000183031"/>
    </source>
</evidence>
<proteinExistence type="predicted"/>
<name>A0A1G5IML8_9GAMM</name>
<gene>
    <name evidence="2" type="ORF">SAMN02927935_02343</name>
</gene>